<organism evidence="1 2">
    <name type="scientific">Candidatus Marsarchaeota G2 archaeon ECH_B_2</name>
    <dbReference type="NCBI Taxonomy" id="1978160"/>
    <lineage>
        <taxon>Archaea</taxon>
        <taxon>Candidatus Marsarchaeota</taxon>
        <taxon>Candidatus Marsarchaeota group 2</taxon>
    </lineage>
</organism>
<dbReference type="Proteomes" id="UP000241284">
    <property type="component" value="Unassembled WGS sequence"/>
</dbReference>
<dbReference type="EMBL" id="NEXH01000003">
    <property type="protein sequence ID" value="PSN96304.1"/>
    <property type="molecule type" value="Genomic_DNA"/>
</dbReference>
<reference evidence="1 2" key="1">
    <citation type="submission" date="2017-04" db="EMBL/GenBank/DDBJ databases">
        <title>Novel microbial lineages endemic to geothermal iron-oxide mats fill important gaps in the evolutionary history of Archaea.</title>
        <authorList>
            <person name="Jay Z.J."/>
            <person name="Beam J.P."/>
            <person name="Dlakic M."/>
            <person name="Rusch D.B."/>
            <person name="Kozubal M.A."/>
            <person name="Inskeep W.P."/>
        </authorList>
    </citation>
    <scope>NUCLEOTIDE SEQUENCE [LARGE SCALE GENOMIC DNA]</scope>
    <source>
        <strain evidence="1">ECH_B_2</strain>
    </source>
</reference>
<proteinExistence type="predicted"/>
<protein>
    <submittedName>
        <fullName evidence="1">Uncharacterized protein</fullName>
    </submittedName>
</protein>
<name>A0A2R6BCD0_9ARCH</name>
<evidence type="ECO:0000313" key="2">
    <source>
        <dbReference type="Proteomes" id="UP000241284"/>
    </source>
</evidence>
<comment type="caution">
    <text evidence="1">The sequence shown here is derived from an EMBL/GenBank/DDBJ whole genome shotgun (WGS) entry which is preliminary data.</text>
</comment>
<gene>
    <name evidence="1" type="ORF">B9Q06_02975</name>
</gene>
<sequence>MQINWRVFRPLINITERHVSHAPTSGKPVSDVVHVLEWVIPFSEQLVGLVCEKKATALEVIRFIASYLYTSRIIYLSEHWDASSLIEDLTPERRKRVDAVLCKLDNPPIRHRTLSTLILIALGDKLSMSLYDALNISPSGLILVVDPRQYISTFSIQLRSLEGYAVGYVDTKWVLVSLNKRFSS</sequence>
<accession>A0A2R6BCD0</accession>
<dbReference type="AlphaFoldDB" id="A0A2R6BCD0"/>
<evidence type="ECO:0000313" key="1">
    <source>
        <dbReference type="EMBL" id="PSN96304.1"/>
    </source>
</evidence>